<dbReference type="AlphaFoldDB" id="A0AAD7BA04"/>
<evidence type="ECO:0000313" key="3">
    <source>
        <dbReference type="Proteomes" id="UP001221757"/>
    </source>
</evidence>
<feature type="compositionally biased region" description="Basic and acidic residues" evidence="1">
    <location>
        <begin position="13"/>
        <end position="25"/>
    </location>
</feature>
<comment type="caution">
    <text evidence="2">The sequence shown here is derived from an EMBL/GenBank/DDBJ whole genome shotgun (WGS) entry which is preliminary data.</text>
</comment>
<protein>
    <submittedName>
        <fullName evidence="2">Uncharacterized protein</fullName>
    </submittedName>
</protein>
<gene>
    <name evidence="2" type="ORF">B0H17DRAFT_1152925</name>
</gene>
<name>A0AAD7BA04_MYCRO</name>
<dbReference type="Proteomes" id="UP001221757">
    <property type="component" value="Unassembled WGS sequence"/>
</dbReference>
<dbReference type="EMBL" id="JARKIE010000853">
    <property type="protein sequence ID" value="KAJ7615126.1"/>
    <property type="molecule type" value="Genomic_DNA"/>
</dbReference>
<feature type="region of interest" description="Disordered" evidence="1">
    <location>
        <begin position="1"/>
        <end position="30"/>
    </location>
</feature>
<evidence type="ECO:0000313" key="2">
    <source>
        <dbReference type="EMBL" id="KAJ7615126.1"/>
    </source>
</evidence>
<evidence type="ECO:0000256" key="1">
    <source>
        <dbReference type="SAM" id="MobiDB-lite"/>
    </source>
</evidence>
<accession>A0AAD7BA04</accession>
<organism evidence="2 3">
    <name type="scientific">Mycena rosella</name>
    <name type="common">Pink bonnet</name>
    <name type="synonym">Agaricus rosellus</name>
    <dbReference type="NCBI Taxonomy" id="1033263"/>
    <lineage>
        <taxon>Eukaryota</taxon>
        <taxon>Fungi</taxon>
        <taxon>Dikarya</taxon>
        <taxon>Basidiomycota</taxon>
        <taxon>Agaricomycotina</taxon>
        <taxon>Agaricomycetes</taxon>
        <taxon>Agaricomycetidae</taxon>
        <taxon>Agaricales</taxon>
        <taxon>Marasmiineae</taxon>
        <taxon>Mycenaceae</taxon>
        <taxon>Mycena</taxon>
    </lineage>
</organism>
<sequence length="205" mass="22453">MSKTQQSPSPASLREESLSGSEKKHSLQSREILTDLKTHAAPIKIGTRDSSAVFCTSQAKTSAAHNSTTASPNHSSPVLLERPRRGLGCPPNLGIPPIKDFILRTASQQTLAGICEGAPPAKMLCCRLFIMVRGKPLSDDLWGAILNMALSLDVPAICQYTGCKMYMVQHIQEDYQKKGTVMWENLRQEMQGAKRKMTHCDIGAM</sequence>
<reference evidence="2" key="1">
    <citation type="submission" date="2023-03" db="EMBL/GenBank/DDBJ databases">
        <title>Massive genome expansion in bonnet fungi (Mycena s.s.) driven by repeated elements and novel gene families across ecological guilds.</title>
        <authorList>
            <consortium name="Lawrence Berkeley National Laboratory"/>
            <person name="Harder C.B."/>
            <person name="Miyauchi S."/>
            <person name="Viragh M."/>
            <person name="Kuo A."/>
            <person name="Thoen E."/>
            <person name="Andreopoulos B."/>
            <person name="Lu D."/>
            <person name="Skrede I."/>
            <person name="Drula E."/>
            <person name="Henrissat B."/>
            <person name="Morin E."/>
            <person name="Kohler A."/>
            <person name="Barry K."/>
            <person name="LaButti K."/>
            <person name="Morin E."/>
            <person name="Salamov A."/>
            <person name="Lipzen A."/>
            <person name="Mereny Z."/>
            <person name="Hegedus B."/>
            <person name="Baldrian P."/>
            <person name="Stursova M."/>
            <person name="Weitz H."/>
            <person name="Taylor A."/>
            <person name="Grigoriev I.V."/>
            <person name="Nagy L.G."/>
            <person name="Martin F."/>
            <person name="Kauserud H."/>
        </authorList>
    </citation>
    <scope>NUCLEOTIDE SEQUENCE</scope>
    <source>
        <strain evidence="2">CBHHK067</strain>
    </source>
</reference>
<feature type="compositionally biased region" description="Polar residues" evidence="1">
    <location>
        <begin position="1"/>
        <end position="10"/>
    </location>
</feature>
<keyword evidence="3" id="KW-1185">Reference proteome</keyword>
<proteinExistence type="predicted"/>